<feature type="region of interest" description="Disordered" evidence="1">
    <location>
        <begin position="506"/>
        <end position="526"/>
    </location>
</feature>
<dbReference type="Proteomes" id="UP000469950">
    <property type="component" value="Unassembled WGS sequence"/>
</dbReference>
<reference evidence="3 4" key="1">
    <citation type="submission" date="2019-10" db="EMBL/GenBank/DDBJ databases">
        <title>Draft genome sequence of Marinobacter hydrocarbonoclasticus NCT7M from the microbiome of the marine copepod.</title>
        <authorList>
            <person name="Nuttall R."/>
            <person name="Sharma G."/>
            <person name="Moisander P."/>
        </authorList>
    </citation>
    <scope>NUCLEOTIDE SEQUENCE [LARGE SCALE GENOMIC DNA]</scope>
    <source>
        <strain evidence="3 4">NCT7M</strain>
    </source>
</reference>
<comment type="caution">
    <text evidence="3">The sequence shown here is derived from an EMBL/GenBank/DDBJ whole genome shotgun (WGS) entry which is preliminary data.</text>
</comment>
<dbReference type="SUPFAM" id="SSF52540">
    <property type="entry name" value="P-loop containing nucleoside triphosphate hydrolases"/>
    <property type="match status" value="2"/>
</dbReference>
<dbReference type="InterPro" id="IPR038718">
    <property type="entry name" value="SNF2-like_sf"/>
</dbReference>
<gene>
    <name evidence="3" type="ORF">F6453_3850</name>
</gene>
<feature type="domain" description="Helicase C-terminal" evidence="2">
    <location>
        <begin position="782"/>
        <end position="946"/>
    </location>
</feature>
<dbReference type="EMBL" id="WBMP01000029">
    <property type="protein sequence ID" value="KAE8543811.1"/>
    <property type="molecule type" value="Genomic_DNA"/>
</dbReference>
<proteinExistence type="predicted"/>
<dbReference type="RefSeq" id="WP_153741747.1">
    <property type="nucleotide sequence ID" value="NZ_WBMP01000029.1"/>
</dbReference>
<protein>
    <recommendedName>
        <fullName evidence="2">Helicase C-terminal domain-containing protein</fullName>
    </recommendedName>
</protein>
<name>A0A833JLZ5_MARNT</name>
<evidence type="ECO:0000256" key="1">
    <source>
        <dbReference type="SAM" id="MobiDB-lite"/>
    </source>
</evidence>
<evidence type="ECO:0000313" key="4">
    <source>
        <dbReference type="Proteomes" id="UP000469950"/>
    </source>
</evidence>
<dbReference type="Gene3D" id="3.40.50.10810">
    <property type="entry name" value="Tandem AAA-ATPase domain"/>
    <property type="match status" value="2"/>
</dbReference>
<dbReference type="PROSITE" id="PS51194">
    <property type="entry name" value="HELICASE_CTER"/>
    <property type="match status" value="1"/>
</dbReference>
<evidence type="ECO:0000259" key="2">
    <source>
        <dbReference type="PROSITE" id="PS51194"/>
    </source>
</evidence>
<evidence type="ECO:0000313" key="3">
    <source>
        <dbReference type="EMBL" id="KAE8543811.1"/>
    </source>
</evidence>
<dbReference type="Pfam" id="PF00271">
    <property type="entry name" value="Helicase_C"/>
    <property type="match status" value="1"/>
</dbReference>
<dbReference type="SMART" id="SM00487">
    <property type="entry name" value="DEXDc"/>
    <property type="match status" value="1"/>
</dbReference>
<feature type="region of interest" description="Disordered" evidence="1">
    <location>
        <begin position="381"/>
        <end position="401"/>
    </location>
</feature>
<accession>A0A833JLZ5</accession>
<sequence length="1297" mass="146769">MSQYPILDLDSARQILDFSGGREELKSLGEVQLRGAVALYNMINTENIGLGYLADEVGMGKTYIALGVVALMRYFNPALRVLYICPSANVQDKWLREHASFIDRNVCTASYRVRTPEGKPAAPVAKCDSLEELIRTAASGFYADFFVRNGSFSFGLKKAADEYDEEAIRSWNEQRKKLQKMLPAFSVPSGDPTHRGVKDEFARALNYVLPTFDLVVIDESHNFKHDFESSDRNRVLSQVLGFYQNQNAEDRPFQRRVRNALLLSATPYDRNLEQLRNQLALVGKGGLLRSAQSVTDKAEIARFMVRRLNRLKIGEKEYTRNMYRAEWRDGQKAAIELETDEQKLVTALVQKKVGDALGHKHGSPSFQMGMLASFESYGETTRSPRVEFDSEDPDDRGRDAQDRNVVGAIVDSYVNANLGRSLPHPKMDTVAKQLANAVFQENRKQLVFVRRVKSVKELKQKLDECYDDWLANYLKSRLQDCPKALSSMQGVIREYHEISRFRDERIDEGQAEEGSTGEAELRQPPKNDNLFNWFFRGDAPKPQNQKNWGDLLTPDQVRQSLSQPTRLASPLLEVNWAKLICFFSGVDLRQVIEQSLAAATEASLADLGKVQAQEYLRKFRLSQLFFLDAWVNQLGHRAFAPLRDHLQAFLSQQNAQDEGVPLSPQDVREQLCLPTLFSEIEASDELRGQILPSLGKLLRKLTETPVCTNRDDIKALLRTVDIHTAIVSTVLRTGHGMIDLYVSRLRQGEGDLSSSVLTGWVKDFVSELARQSQVAGFSTYRELKGLADELPAILKANLPGIFDLGTNEYRRYLSNQLNPIAPIIGATGETNAPGQRSAQARKFRMPGYPLVLVSTNVFQEGEDLHLFCDSVIHYGVSGSPVSIEQKNGRVDRVGSLAQRRLTREGVSDREEDDLIQVSFPHVKESIERVQIRRLSESINRYMASLHEIGNTVASDREEVAESEIADRTRIEPQIRDFLESPFDPADPRSDLEHLSLIKQQIRETQEQVQANVDQAKQLIASALGVGERGRWPLSVNLKVSDLVGQVSDMADVRLTTARASGEILARVVVDHQDGRGTQVQITSHGELASLMHQQSWTTLHRTLAYQTAKNVWRLAYDAEMLVGDEIVTVERDMTALLDRFHERHDPKQYRPPGSVVSQHLERLRQDQEIQVGQQALRVDVVDSGKTIGLRFWFKEGELQRSQTVLLSECDGQSIFISPSVPSDVVRAMPVEKIVELTWERNRSTDVVEFMINDQQEIVGRCVHPVDSLHWREFVYCAHVLAVESDRLEYLVCEEDRF</sequence>
<dbReference type="InterPro" id="IPR001650">
    <property type="entry name" value="Helicase_C-like"/>
</dbReference>
<dbReference type="InterPro" id="IPR027417">
    <property type="entry name" value="P-loop_NTPase"/>
</dbReference>
<dbReference type="InterPro" id="IPR014001">
    <property type="entry name" value="Helicase_ATP-bd"/>
</dbReference>
<dbReference type="Gene3D" id="3.40.50.300">
    <property type="entry name" value="P-loop containing nucleotide triphosphate hydrolases"/>
    <property type="match status" value="1"/>
</dbReference>
<organism evidence="3 4">
    <name type="scientific">Marinobacter nauticus</name>
    <name type="common">Marinobacter hydrocarbonoclasticus</name>
    <name type="synonym">Marinobacter aquaeolei</name>
    <dbReference type="NCBI Taxonomy" id="2743"/>
    <lineage>
        <taxon>Bacteria</taxon>
        <taxon>Pseudomonadati</taxon>
        <taxon>Pseudomonadota</taxon>
        <taxon>Gammaproteobacteria</taxon>
        <taxon>Pseudomonadales</taxon>
        <taxon>Marinobacteraceae</taxon>
        <taxon>Marinobacter</taxon>
    </lineage>
</organism>